<name>A0AA38HGM1_9TREE</name>
<keyword evidence="2" id="KW-1185">Reference proteome</keyword>
<gene>
    <name evidence="1" type="ORF">MKK02DRAFT_39430</name>
</gene>
<evidence type="ECO:0000313" key="1">
    <source>
        <dbReference type="EMBL" id="KAI9639146.1"/>
    </source>
</evidence>
<dbReference type="GeneID" id="77729796"/>
<proteinExistence type="predicted"/>
<sequence>MEGSAPSTELIEQQVEYLEGLVTSSYGAWLAFRQLNPDSHDYHRISQSITRLDPSTGESITMLLQAVEGFLTAPLTDPTRYHRSGSVMTFQKFLLTETGPGGFLEAFIHQIAVQDEYVRTSIIDKVMMLPEGTVDTLLGWNRKQRWQYITHNPDSQYTWSLVELSQIETWIIMGDDYDTVAVKMGGSPGTVQGRLNRQWKRIHPSILEGGHQSFARRGSRQAAQLYPFIHPPTTSEVEETTEQIYGEQLSAQIEGLGAPQASDLARELMDNSPYFVFSASTLGLQ</sequence>
<organism evidence="1 2">
    <name type="scientific">Dioszegia hungarica</name>
    <dbReference type="NCBI Taxonomy" id="4972"/>
    <lineage>
        <taxon>Eukaryota</taxon>
        <taxon>Fungi</taxon>
        <taxon>Dikarya</taxon>
        <taxon>Basidiomycota</taxon>
        <taxon>Agaricomycotina</taxon>
        <taxon>Tremellomycetes</taxon>
        <taxon>Tremellales</taxon>
        <taxon>Bulleribasidiaceae</taxon>
        <taxon>Dioszegia</taxon>
    </lineage>
</organism>
<dbReference type="EMBL" id="JAKWFO010000001">
    <property type="protein sequence ID" value="KAI9639146.1"/>
    <property type="molecule type" value="Genomic_DNA"/>
</dbReference>
<dbReference type="Proteomes" id="UP001164286">
    <property type="component" value="Unassembled WGS sequence"/>
</dbReference>
<comment type="caution">
    <text evidence="1">The sequence shown here is derived from an EMBL/GenBank/DDBJ whole genome shotgun (WGS) entry which is preliminary data.</text>
</comment>
<dbReference type="RefSeq" id="XP_052948923.1">
    <property type="nucleotide sequence ID" value="XM_053090591.1"/>
</dbReference>
<protein>
    <submittedName>
        <fullName evidence="1">Uncharacterized protein</fullName>
    </submittedName>
</protein>
<reference evidence="1" key="1">
    <citation type="journal article" date="2022" name="G3 (Bethesda)">
        <title>High quality genome of the basidiomycete yeast Dioszegia hungarica PDD-24b-2 isolated from cloud water.</title>
        <authorList>
            <person name="Jarrige D."/>
            <person name="Haridas S."/>
            <person name="Bleykasten-Grosshans C."/>
            <person name="Joly M."/>
            <person name="Nadalig T."/>
            <person name="Sancelme M."/>
            <person name="Vuilleumier S."/>
            <person name="Grigoriev I.V."/>
            <person name="Amato P."/>
            <person name="Bringel F."/>
        </authorList>
    </citation>
    <scope>NUCLEOTIDE SEQUENCE</scope>
    <source>
        <strain evidence="1">PDD-24b-2</strain>
    </source>
</reference>
<accession>A0AA38HGM1</accession>
<evidence type="ECO:0000313" key="2">
    <source>
        <dbReference type="Proteomes" id="UP001164286"/>
    </source>
</evidence>
<dbReference type="AlphaFoldDB" id="A0AA38HGM1"/>